<evidence type="ECO:0000256" key="10">
    <source>
        <dbReference type="SAM" id="Phobius"/>
    </source>
</evidence>
<evidence type="ECO:0000256" key="1">
    <source>
        <dbReference type="ARBA" id="ARBA00004141"/>
    </source>
</evidence>
<evidence type="ECO:0000256" key="9">
    <source>
        <dbReference type="ARBA" id="ARBA00023160"/>
    </source>
</evidence>
<dbReference type="PANTHER" id="PTHR11157:SF126">
    <property type="entry name" value="ELONGATION OF VERY LONG CHAIN FATTY ACIDS PROTEIN"/>
    <property type="match status" value="1"/>
</dbReference>
<dbReference type="GO" id="GO:0042761">
    <property type="term" value="P:very long-chain fatty acid biosynthetic process"/>
    <property type="evidence" value="ECO:0007669"/>
    <property type="project" value="TreeGrafter"/>
</dbReference>
<dbReference type="InterPro" id="IPR002076">
    <property type="entry name" value="ELO_fam"/>
</dbReference>
<dbReference type="GO" id="GO:0034625">
    <property type="term" value="P:fatty acid elongation, monounsaturated fatty acid"/>
    <property type="evidence" value="ECO:0007669"/>
    <property type="project" value="TreeGrafter"/>
</dbReference>
<reference evidence="11" key="1">
    <citation type="journal article" date="2010" name="Mar. Biotechnol.">
        <title>Isolation and characterisation of a high-efficiency desaturase and elongases from microalgae for transgenic LC-PUFA production.</title>
        <authorList>
            <person name="Petrie J.R."/>
            <person name="Liu Q."/>
            <person name="Mackenzie A.M."/>
            <person name="Shrestha P."/>
            <person name="Mansour M.P."/>
            <person name="Robert S.S."/>
            <person name="Frampton D.F."/>
            <person name="Blackburn S.I."/>
            <person name="Nichols P.D."/>
            <person name="Singh S.P."/>
        </authorList>
    </citation>
    <scope>NUCLEOTIDE SEQUENCE</scope>
    <source>
        <strain evidence="11">CS-140</strain>
    </source>
</reference>
<organism evidence="11">
    <name type="scientific">Pyramimonas cordata</name>
    <name type="common">Green microalga</name>
    <dbReference type="NCBI Taxonomy" id="647622"/>
    <lineage>
        <taxon>Eukaryota</taxon>
        <taxon>Viridiplantae</taxon>
        <taxon>Chlorophyta</taxon>
        <taxon>Pyramimonadophyceae</taxon>
        <taxon>Pyramimonadales</taxon>
        <taxon>Pyramimonadaceae</taxon>
        <taxon>Pyramimonas</taxon>
        <taxon>Pyramimonas subgen. Vestigifera</taxon>
    </lineage>
</organism>
<evidence type="ECO:0000256" key="8">
    <source>
        <dbReference type="ARBA" id="ARBA00023136"/>
    </source>
</evidence>
<protein>
    <submittedName>
        <fullName evidence="11">Delta-5 elongase</fullName>
    </submittedName>
</protein>
<name>D7NLL1_PYRCR</name>
<feature type="transmembrane region" description="Helical" evidence="10">
    <location>
        <begin position="235"/>
        <end position="255"/>
    </location>
</feature>
<evidence type="ECO:0000256" key="2">
    <source>
        <dbReference type="ARBA" id="ARBA00022516"/>
    </source>
</evidence>
<dbReference type="GO" id="GO:0019367">
    <property type="term" value="P:fatty acid elongation, saturated fatty acid"/>
    <property type="evidence" value="ECO:0007669"/>
    <property type="project" value="TreeGrafter"/>
</dbReference>
<evidence type="ECO:0000256" key="5">
    <source>
        <dbReference type="ARBA" id="ARBA00022832"/>
    </source>
</evidence>
<feature type="transmembrane region" description="Helical" evidence="10">
    <location>
        <begin position="148"/>
        <end position="164"/>
    </location>
</feature>
<keyword evidence="4 10" id="KW-0812">Transmembrane</keyword>
<feature type="transmembrane region" description="Helical" evidence="10">
    <location>
        <begin position="39"/>
        <end position="57"/>
    </location>
</feature>
<feature type="transmembrane region" description="Helical" evidence="10">
    <location>
        <begin position="211"/>
        <end position="229"/>
    </location>
</feature>
<evidence type="ECO:0000313" key="11">
    <source>
        <dbReference type="EMBL" id="ACR53360.1"/>
    </source>
</evidence>
<keyword evidence="6 10" id="KW-1133">Transmembrane helix</keyword>
<dbReference type="SMR" id="D7NLL1"/>
<evidence type="ECO:0000256" key="7">
    <source>
        <dbReference type="ARBA" id="ARBA00023098"/>
    </source>
</evidence>
<evidence type="ECO:0000256" key="3">
    <source>
        <dbReference type="ARBA" id="ARBA00022679"/>
    </source>
</evidence>
<evidence type="ECO:0000256" key="4">
    <source>
        <dbReference type="ARBA" id="ARBA00022692"/>
    </source>
</evidence>
<dbReference type="GO" id="GO:0009922">
    <property type="term" value="F:fatty acid elongase activity"/>
    <property type="evidence" value="ECO:0007669"/>
    <property type="project" value="InterPro"/>
</dbReference>
<sequence>MASIAIPAALAGTLGYVTYNVANPDIPASEKVPAYFMQVEYWGPTIGTIGYLLFIYFGKRIMQNRSQPFGLKNAMLVYNFYQTFFNSYCIYLFVTSHRAQGLKVWGNIPDMTANSWGISQVIWLHYNNKYVELLDTFFMVMRKKFDQLSFLHIYHHTLLIWSWFVVMKLEPVGDCYFGSSVNTFVHVIMYSYYGLAALGVNCFWKKYITQIQMLQFCICASHSIYTAYVQNTAFWLPYLQLWVMVNMFVLFANFYRKRYKSKGAKKQ</sequence>
<keyword evidence="3" id="KW-0808">Transferase</keyword>
<accession>D7NLL1</accession>
<dbReference type="Pfam" id="PF01151">
    <property type="entry name" value="ELO"/>
    <property type="match status" value="1"/>
</dbReference>
<evidence type="ECO:0000256" key="6">
    <source>
        <dbReference type="ARBA" id="ARBA00022989"/>
    </source>
</evidence>
<comment type="subcellular location">
    <subcellularLocation>
        <location evidence="1">Membrane</location>
        <topology evidence="1">Multi-pass membrane protein</topology>
    </subcellularLocation>
</comment>
<dbReference type="PANTHER" id="PTHR11157">
    <property type="entry name" value="FATTY ACID ACYL TRANSFERASE-RELATED"/>
    <property type="match status" value="1"/>
</dbReference>
<keyword evidence="8 10" id="KW-0472">Membrane</keyword>
<feature type="transmembrane region" description="Helical" evidence="10">
    <location>
        <begin position="184"/>
        <end position="204"/>
    </location>
</feature>
<dbReference type="AlphaFoldDB" id="D7NLL1"/>
<dbReference type="EMBL" id="GQ202035">
    <property type="protein sequence ID" value="ACR53360.1"/>
    <property type="molecule type" value="mRNA"/>
</dbReference>
<keyword evidence="7" id="KW-0443">Lipid metabolism</keyword>
<dbReference type="GO" id="GO:0005789">
    <property type="term" value="C:endoplasmic reticulum membrane"/>
    <property type="evidence" value="ECO:0007669"/>
    <property type="project" value="TreeGrafter"/>
</dbReference>
<dbReference type="GO" id="GO:0030148">
    <property type="term" value="P:sphingolipid biosynthetic process"/>
    <property type="evidence" value="ECO:0007669"/>
    <property type="project" value="TreeGrafter"/>
</dbReference>
<dbReference type="GO" id="GO:0034626">
    <property type="term" value="P:fatty acid elongation, polyunsaturated fatty acid"/>
    <property type="evidence" value="ECO:0007669"/>
    <property type="project" value="TreeGrafter"/>
</dbReference>
<keyword evidence="2" id="KW-0444">Lipid biosynthesis</keyword>
<keyword evidence="5" id="KW-0276">Fatty acid metabolism</keyword>
<proteinExistence type="evidence at transcript level"/>
<keyword evidence="9" id="KW-0275">Fatty acid biosynthesis</keyword>